<name>A0AAV3XWN9_9GAST</name>
<gene>
    <name evidence="2" type="ORF">PoB_000129800</name>
</gene>
<evidence type="ECO:0000313" key="2">
    <source>
        <dbReference type="EMBL" id="GFN74792.1"/>
    </source>
</evidence>
<reference evidence="2 3" key="1">
    <citation type="journal article" date="2021" name="Elife">
        <title>Chloroplast acquisition without the gene transfer in kleptoplastic sea slugs, Plakobranchus ocellatus.</title>
        <authorList>
            <person name="Maeda T."/>
            <person name="Takahashi S."/>
            <person name="Yoshida T."/>
            <person name="Shimamura S."/>
            <person name="Takaki Y."/>
            <person name="Nagai Y."/>
            <person name="Toyoda A."/>
            <person name="Suzuki Y."/>
            <person name="Arimoto A."/>
            <person name="Ishii H."/>
            <person name="Satoh N."/>
            <person name="Nishiyama T."/>
            <person name="Hasebe M."/>
            <person name="Maruyama T."/>
            <person name="Minagawa J."/>
            <person name="Obokata J."/>
            <person name="Shigenobu S."/>
        </authorList>
    </citation>
    <scope>NUCLEOTIDE SEQUENCE [LARGE SCALE GENOMIC DNA]</scope>
</reference>
<feature type="compositionally biased region" description="Basic and acidic residues" evidence="1">
    <location>
        <begin position="68"/>
        <end position="80"/>
    </location>
</feature>
<evidence type="ECO:0000256" key="1">
    <source>
        <dbReference type="SAM" id="MobiDB-lite"/>
    </source>
</evidence>
<dbReference type="Proteomes" id="UP000735302">
    <property type="component" value="Unassembled WGS sequence"/>
</dbReference>
<keyword evidence="3" id="KW-1185">Reference proteome</keyword>
<protein>
    <submittedName>
        <fullName evidence="2">Uncharacterized protein</fullName>
    </submittedName>
</protein>
<accession>A0AAV3XWN9</accession>
<comment type="caution">
    <text evidence="2">The sequence shown here is derived from an EMBL/GenBank/DDBJ whole genome shotgun (WGS) entry which is preliminary data.</text>
</comment>
<dbReference type="AlphaFoldDB" id="A0AAV3XWN9"/>
<dbReference type="EMBL" id="BLXT01000167">
    <property type="protein sequence ID" value="GFN74792.1"/>
    <property type="molecule type" value="Genomic_DNA"/>
</dbReference>
<evidence type="ECO:0000313" key="3">
    <source>
        <dbReference type="Proteomes" id="UP000735302"/>
    </source>
</evidence>
<organism evidence="2 3">
    <name type="scientific">Plakobranchus ocellatus</name>
    <dbReference type="NCBI Taxonomy" id="259542"/>
    <lineage>
        <taxon>Eukaryota</taxon>
        <taxon>Metazoa</taxon>
        <taxon>Spiralia</taxon>
        <taxon>Lophotrochozoa</taxon>
        <taxon>Mollusca</taxon>
        <taxon>Gastropoda</taxon>
        <taxon>Heterobranchia</taxon>
        <taxon>Euthyneura</taxon>
        <taxon>Panpulmonata</taxon>
        <taxon>Sacoglossa</taxon>
        <taxon>Placobranchoidea</taxon>
        <taxon>Plakobranchidae</taxon>
        <taxon>Plakobranchus</taxon>
    </lineage>
</organism>
<sequence length="80" mass="9020">MVRIPLGADRSVWFVHHSLCLPRMERGFGGRVDSKTALRSGDSFLSLHQAPLSTPWPDRGQDSMRTSFTKETKETPHKIA</sequence>
<feature type="region of interest" description="Disordered" evidence="1">
    <location>
        <begin position="50"/>
        <end position="80"/>
    </location>
</feature>
<proteinExistence type="predicted"/>